<evidence type="ECO:0000256" key="1">
    <source>
        <dbReference type="ARBA" id="ARBA00004141"/>
    </source>
</evidence>
<dbReference type="InterPro" id="IPR008952">
    <property type="entry name" value="Tetraspanin_EC2_sf"/>
</dbReference>
<protein>
    <submittedName>
        <fullName evidence="6">Tetraspanin</fullName>
    </submittedName>
</protein>
<dbReference type="InterPro" id="IPR018499">
    <property type="entry name" value="Tetraspanin/Peripherin"/>
</dbReference>
<feature type="transmembrane region" description="Helical" evidence="5">
    <location>
        <begin position="7"/>
        <end position="28"/>
    </location>
</feature>
<proteinExistence type="predicted"/>
<reference evidence="6" key="1">
    <citation type="submission" date="2019-11" db="UniProtKB">
        <authorList>
            <consortium name="WormBaseParasite"/>
        </authorList>
    </citation>
    <scope>IDENTIFICATION</scope>
</reference>
<feature type="transmembrane region" description="Helical" evidence="5">
    <location>
        <begin position="78"/>
        <end position="101"/>
    </location>
</feature>
<evidence type="ECO:0000256" key="4">
    <source>
        <dbReference type="ARBA" id="ARBA00023136"/>
    </source>
</evidence>
<evidence type="ECO:0000256" key="2">
    <source>
        <dbReference type="ARBA" id="ARBA00022692"/>
    </source>
</evidence>
<organism evidence="6">
    <name type="scientific">Mesocestoides corti</name>
    <name type="common">Flatworm</name>
    <dbReference type="NCBI Taxonomy" id="53468"/>
    <lineage>
        <taxon>Eukaryota</taxon>
        <taxon>Metazoa</taxon>
        <taxon>Spiralia</taxon>
        <taxon>Lophotrochozoa</taxon>
        <taxon>Platyhelminthes</taxon>
        <taxon>Cestoda</taxon>
        <taxon>Eucestoda</taxon>
        <taxon>Cyclophyllidea</taxon>
        <taxon>Mesocestoididae</taxon>
        <taxon>Mesocestoides</taxon>
    </lineage>
</organism>
<dbReference type="WBParaSite" id="MCU_006596-RA">
    <property type="protein sequence ID" value="MCU_006596-RA"/>
    <property type="gene ID" value="MCU_006596"/>
</dbReference>
<dbReference type="SUPFAM" id="SSF48652">
    <property type="entry name" value="Tetraspanin"/>
    <property type="match status" value="1"/>
</dbReference>
<dbReference type="AlphaFoldDB" id="A0A5K3FDL7"/>
<dbReference type="CDD" id="cd03127">
    <property type="entry name" value="tetraspanin_LEL"/>
    <property type="match status" value="1"/>
</dbReference>
<feature type="transmembrane region" description="Helical" evidence="5">
    <location>
        <begin position="48"/>
        <end position="71"/>
    </location>
</feature>
<dbReference type="Gene3D" id="1.10.1450.10">
    <property type="entry name" value="Tetraspanin"/>
    <property type="match status" value="1"/>
</dbReference>
<name>A0A5K3FDL7_MESCO</name>
<keyword evidence="3 5" id="KW-1133">Transmembrane helix</keyword>
<keyword evidence="4 5" id="KW-0472">Membrane</keyword>
<dbReference type="GO" id="GO:0016020">
    <property type="term" value="C:membrane"/>
    <property type="evidence" value="ECO:0007669"/>
    <property type="project" value="UniProtKB-SubCell"/>
</dbReference>
<keyword evidence="2 5" id="KW-0812">Transmembrane</keyword>
<dbReference type="Pfam" id="PF00335">
    <property type="entry name" value="Tetraspanin"/>
    <property type="match status" value="1"/>
</dbReference>
<sequence>MCSVKCIMCLIGIFSIINIALFLVSGVYLREFHSPEWELFNLKNVHMIAYSFLGASSLFFVTLVASCCFLCSKTGQPCCILVMLTTCVGIVVLFCLGALVVHKDWILTHAADAMDNRIKEEYGFDSRLTNILDDLQIEYGCCGGSNFSVYNASRWANEESRISARNGPVPDSCCIRNRTGEIASTFSCHGVDLISADSIYVRGCFSVIEEGADSILRGIAGASFCLGTIWLLIVILVVIACWRH</sequence>
<feature type="transmembrane region" description="Helical" evidence="5">
    <location>
        <begin position="219"/>
        <end position="242"/>
    </location>
</feature>
<accession>A0A5K3FDL7</accession>
<evidence type="ECO:0000313" key="6">
    <source>
        <dbReference type="WBParaSite" id="MCU_006596-RA"/>
    </source>
</evidence>
<evidence type="ECO:0000256" key="3">
    <source>
        <dbReference type="ARBA" id="ARBA00022989"/>
    </source>
</evidence>
<comment type="subcellular location">
    <subcellularLocation>
        <location evidence="1">Membrane</location>
        <topology evidence="1">Multi-pass membrane protein</topology>
    </subcellularLocation>
</comment>
<evidence type="ECO:0000256" key="5">
    <source>
        <dbReference type="SAM" id="Phobius"/>
    </source>
</evidence>